<keyword evidence="3" id="KW-1185">Reference proteome</keyword>
<feature type="compositionally biased region" description="Gly residues" evidence="1">
    <location>
        <begin position="179"/>
        <end position="193"/>
    </location>
</feature>
<evidence type="ECO:0000256" key="1">
    <source>
        <dbReference type="SAM" id="MobiDB-lite"/>
    </source>
</evidence>
<feature type="region of interest" description="Disordered" evidence="1">
    <location>
        <begin position="163"/>
        <end position="201"/>
    </location>
</feature>
<proteinExistence type="predicted"/>
<accession>A0A5B7GZ77</accession>
<dbReference type="Proteomes" id="UP000324222">
    <property type="component" value="Unassembled WGS sequence"/>
</dbReference>
<gene>
    <name evidence="2" type="ORF">E2C01_056291</name>
</gene>
<organism evidence="2 3">
    <name type="scientific">Portunus trituberculatus</name>
    <name type="common">Swimming crab</name>
    <name type="synonym">Neptunus trituberculatus</name>
    <dbReference type="NCBI Taxonomy" id="210409"/>
    <lineage>
        <taxon>Eukaryota</taxon>
        <taxon>Metazoa</taxon>
        <taxon>Ecdysozoa</taxon>
        <taxon>Arthropoda</taxon>
        <taxon>Crustacea</taxon>
        <taxon>Multicrustacea</taxon>
        <taxon>Malacostraca</taxon>
        <taxon>Eumalacostraca</taxon>
        <taxon>Eucarida</taxon>
        <taxon>Decapoda</taxon>
        <taxon>Pleocyemata</taxon>
        <taxon>Brachyura</taxon>
        <taxon>Eubrachyura</taxon>
        <taxon>Portunoidea</taxon>
        <taxon>Portunidae</taxon>
        <taxon>Portuninae</taxon>
        <taxon>Portunus</taxon>
    </lineage>
</organism>
<name>A0A5B7GZ77_PORTR</name>
<dbReference type="AlphaFoldDB" id="A0A5B7GZ77"/>
<protein>
    <submittedName>
        <fullName evidence="2">Uncharacterized protein</fullName>
    </submittedName>
</protein>
<comment type="caution">
    <text evidence="2">The sequence shown here is derived from an EMBL/GenBank/DDBJ whole genome shotgun (WGS) entry which is preliminary data.</text>
</comment>
<evidence type="ECO:0000313" key="3">
    <source>
        <dbReference type="Proteomes" id="UP000324222"/>
    </source>
</evidence>
<reference evidence="2 3" key="1">
    <citation type="submission" date="2019-05" db="EMBL/GenBank/DDBJ databases">
        <title>Another draft genome of Portunus trituberculatus and its Hox gene families provides insights of decapod evolution.</title>
        <authorList>
            <person name="Jeong J.-H."/>
            <person name="Song I."/>
            <person name="Kim S."/>
            <person name="Choi T."/>
            <person name="Kim D."/>
            <person name="Ryu S."/>
            <person name="Kim W."/>
        </authorList>
    </citation>
    <scope>NUCLEOTIDE SEQUENCE [LARGE SCALE GENOMIC DNA]</scope>
    <source>
        <tissue evidence="2">Muscle</tissue>
    </source>
</reference>
<evidence type="ECO:0000313" key="2">
    <source>
        <dbReference type="EMBL" id="MPC62208.1"/>
    </source>
</evidence>
<dbReference type="EMBL" id="VSRR010019418">
    <property type="protein sequence ID" value="MPC62208.1"/>
    <property type="molecule type" value="Genomic_DNA"/>
</dbReference>
<sequence length="201" mass="20833">MFSPPPPPPPPPPRPCLRCVPGRGGRWRAGQARGCPSPPWIGCTTAVVLRGAPHCRQASPMGGGERLGHSLGTPSINPGAASRRPALRILPIFPGQLPLPPPFHYHHRPWRRGVLALHGQAAFSPGPAADGRLPTLLLVAGRVLATTHPQPVPCALHLHRRSPPPILPSHSNRCRGLAAGSGGDGGGGGGRGGSHWSAGRS</sequence>